<accession>A0A1H9KFC1</accession>
<evidence type="ECO:0000313" key="4">
    <source>
        <dbReference type="EMBL" id="SEQ97866.1"/>
    </source>
</evidence>
<dbReference type="EMBL" id="FOGI01000001">
    <property type="protein sequence ID" value="SEQ97866.1"/>
    <property type="molecule type" value="Genomic_DNA"/>
</dbReference>
<dbReference type="InterPro" id="IPR016039">
    <property type="entry name" value="Thiolase-like"/>
</dbReference>
<evidence type="ECO:0000256" key="1">
    <source>
        <dbReference type="ARBA" id="ARBA00022679"/>
    </source>
</evidence>
<keyword evidence="2" id="KW-0012">Acyltransferase</keyword>
<evidence type="ECO:0000256" key="2">
    <source>
        <dbReference type="ARBA" id="ARBA00023315"/>
    </source>
</evidence>
<dbReference type="STRING" id="155974.SAMN04487818_101158"/>
<dbReference type="AlphaFoldDB" id="A0A1H9KFC1"/>
<dbReference type="GO" id="GO:0016746">
    <property type="term" value="F:acyltransferase activity"/>
    <property type="evidence" value="ECO:0007669"/>
    <property type="project" value="UniProtKB-KW"/>
</dbReference>
<dbReference type="Proteomes" id="UP000199051">
    <property type="component" value="Unassembled WGS sequence"/>
</dbReference>
<dbReference type="Pfam" id="PF08541">
    <property type="entry name" value="ACP_syn_III_C"/>
    <property type="match status" value="1"/>
</dbReference>
<dbReference type="Gene3D" id="3.40.47.10">
    <property type="match status" value="2"/>
</dbReference>
<protein>
    <submittedName>
        <fullName evidence="4">3-oxoacyl-[acyl-carrier-protein] synthase-3</fullName>
    </submittedName>
</protein>
<organism evidence="4 5">
    <name type="scientific">Actinokineospora terrae</name>
    <dbReference type="NCBI Taxonomy" id="155974"/>
    <lineage>
        <taxon>Bacteria</taxon>
        <taxon>Bacillati</taxon>
        <taxon>Actinomycetota</taxon>
        <taxon>Actinomycetes</taxon>
        <taxon>Pseudonocardiales</taxon>
        <taxon>Pseudonocardiaceae</taxon>
        <taxon>Actinokineospora</taxon>
    </lineage>
</organism>
<sequence length="310" mass="33444">MTALVEVAAHLPPDRVSLEELAPRFGLTERQVRLFRRFHGLDQVCLDTGGTLLDLLVAATDGLETLRGNEHRVKYVLYARGMPVAVPYPVNPLRELCAKLGLDHALSFTVTHQACATGLLALDVAGRLLASDPDPDALALVVSGEKTFTPDAMLVPETAVFGEGAAAALVAANGPADRVLSYATSVRGDFDGRLIIDPDLAARFQYEYPRLLSEVLLAAVERAGLTLDDIALLLPHNVNSVSWRRVAKRVGYPVEQVLLDNVPVTGHSFAADPFLNYRTALDRGRLRPGDRYLVGAAGLGATFSAMVFEH</sequence>
<keyword evidence="5" id="KW-1185">Reference proteome</keyword>
<dbReference type="InterPro" id="IPR013747">
    <property type="entry name" value="ACP_syn_III_C"/>
</dbReference>
<dbReference type="RefSeq" id="WP_092774436.1">
    <property type="nucleotide sequence ID" value="NZ_FOGI01000001.1"/>
</dbReference>
<dbReference type="PANTHER" id="PTHR34069:SF2">
    <property type="entry name" value="BETA-KETOACYL-[ACYL-CARRIER-PROTEIN] SYNTHASE III"/>
    <property type="match status" value="1"/>
</dbReference>
<proteinExistence type="predicted"/>
<name>A0A1H9KFC1_9PSEU</name>
<keyword evidence="1" id="KW-0808">Transferase</keyword>
<reference evidence="5" key="1">
    <citation type="submission" date="2016-10" db="EMBL/GenBank/DDBJ databases">
        <authorList>
            <person name="Varghese N."/>
            <person name="Submissions S."/>
        </authorList>
    </citation>
    <scope>NUCLEOTIDE SEQUENCE [LARGE SCALE GENOMIC DNA]</scope>
    <source>
        <strain evidence="5">DSM 44260</strain>
    </source>
</reference>
<evidence type="ECO:0000259" key="3">
    <source>
        <dbReference type="Pfam" id="PF08541"/>
    </source>
</evidence>
<feature type="domain" description="Beta-ketoacyl-[acyl-carrier-protein] synthase III C-terminal" evidence="3">
    <location>
        <begin position="221"/>
        <end position="309"/>
    </location>
</feature>
<dbReference type="PANTHER" id="PTHR34069">
    <property type="entry name" value="3-OXOACYL-[ACYL-CARRIER-PROTEIN] SYNTHASE 3"/>
    <property type="match status" value="1"/>
</dbReference>
<evidence type="ECO:0000313" key="5">
    <source>
        <dbReference type="Proteomes" id="UP000199051"/>
    </source>
</evidence>
<dbReference type="GO" id="GO:0044550">
    <property type="term" value="P:secondary metabolite biosynthetic process"/>
    <property type="evidence" value="ECO:0007669"/>
    <property type="project" value="TreeGrafter"/>
</dbReference>
<gene>
    <name evidence="4" type="ORF">SAMN04487818_101158</name>
</gene>
<dbReference type="SUPFAM" id="SSF53901">
    <property type="entry name" value="Thiolase-like"/>
    <property type="match status" value="1"/>
</dbReference>